<evidence type="ECO:0000256" key="3">
    <source>
        <dbReference type="ARBA" id="ARBA00022692"/>
    </source>
</evidence>
<dbReference type="PANTHER" id="PTHR32468:SF0">
    <property type="entry name" value="K(+)_H(+) ANTIPORTER 1"/>
    <property type="match status" value="1"/>
</dbReference>
<feature type="transmembrane region" description="Helical" evidence="7">
    <location>
        <begin position="266"/>
        <end position="296"/>
    </location>
</feature>
<dbReference type="EMBL" id="CP034457">
    <property type="protein sequence ID" value="QBM87495.1"/>
    <property type="molecule type" value="Genomic_DNA"/>
</dbReference>
<reference evidence="10" key="1">
    <citation type="submission" date="2019-03" db="EMBL/GenBank/DDBJ databases">
        <title>Snf2 controls pulcherriminic acid biosynthesis and connects pigmentation and antifungal activity of the yeast Metschnikowia pulcherrima.</title>
        <authorList>
            <person name="Gore-Lloyd D."/>
            <person name="Sumann I."/>
            <person name="Brachmann A.O."/>
            <person name="Schneeberger K."/>
            <person name="Ortiz-Merino R.A."/>
            <person name="Moreno-Beltran M."/>
            <person name="Schlaefli M."/>
            <person name="Kirner P."/>
            <person name="Santos Kron A."/>
            <person name="Wolfe K.H."/>
            <person name="Piel J."/>
            <person name="Ahrens C.H."/>
            <person name="Henk D."/>
            <person name="Freimoser F.M."/>
        </authorList>
    </citation>
    <scope>NUCLEOTIDE SEQUENCE [LARGE SCALE GENOMIC DNA]</scope>
    <source>
        <strain evidence="10">APC 1.2</strain>
    </source>
</reference>
<dbReference type="Gene3D" id="1.20.1530.20">
    <property type="match status" value="1"/>
</dbReference>
<keyword evidence="5" id="KW-0406">Ion transport</keyword>
<evidence type="ECO:0000256" key="5">
    <source>
        <dbReference type="ARBA" id="ARBA00023065"/>
    </source>
</evidence>
<dbReference type="GO" id="GO:0016020">
    <property type="term" value="C:membrane"/>
    <property type="evidence" value="ECO:0007669"/>
    <property type="project" value="UniProtKB-SubCell"/>
</dbReference>
<organism evidence="9 10">
    <name type="scientific">Metschnikowia aff. pulcherrima</name>
    <dbReference type="NCBI Taxonomy" id="2163413"/>
    <lineage>
        <taxon>Eukaryota</taxon>
        <taxon>Fungi</taxon>
        <taxon>Dikarya</taxon>
        <taxon>Ascomycota</taxon>
        <taxon>Saccharomycotina</taxon>
        <taxon>Pichiomycetes</taxon>
        <taxon>Metschnikowiaceae</taxon>
        <taxon>Metschnikowia</taxon>
    </lineage>
</organism>
<sequence length="756" mass="83543">MAGVSTESVAGIVAGRNPLEYLALSPYTVFLFQAVLIMFFCHILHYPLKKIQQPRVIAEVLAGIILGPTVMGRIPGFTETCFSPASKVGLTLVANIGIIFFLFIVGMEVDLGYIRKNARVALSVGFINMAIPFALGCGIARGLYNEYHNDNSTTISFTTYMVFIAVALCITAFPVLARILVELNLIGDRVGTIVLSAGIINDLVGWMLLALVVTLANADNGIHTLYILLLTAAWFLILMYPVKIALHYYLKKFTNELATGQPSQMLMVIIIAMVFISSFYTDIIGVHPIFGAFMVGVLIPRDNGYVIRITEKLEDLVHLVMIPIYFAVAGLNVDLGELNRGIDWAYVVAVIALAMVGKVAGGFLAGMINGFRWRDSLAVGVLMSCKGIVEIVVLNVGLNAKIISTRVYSMFIVMALITTFSTTPLALWVYPPRCRNLTSKWSNVLSGVDEKEQLLADTTTELSLEQLDRFSFSVVILLLRKIDSLSNLLLLFKDLEDSMNYKEAKAIHLREFTSRTSHLLEASTAGEADTLLNEREYADLVSILAIIEAFSSLLRTKLLTMSLLAPMKNYVMSVNDQVSAPLNLVLKSVAIASMVRTDAESPEVVANYRKLLDECACHVGVLLTAESQVSEKVRLLLLILDHDDRLCASDLLALHFVRQLARANTRIHVYVRLATGYNKQFEQQFDLYLEESAEDVDMRVSYYKEIDEIFSDSTAVKGVEKGLFVVTSDTMQNDSGEITMNALRNAFDVLVVRAAH</sequence>
<name>A0A4P6XLT0_9ASCO</name>
<feature type="transmembrane region" description="Helical" evidence="7">
    <location>
        <begin position="345"/>
        <end position="365"/>
    </location>
</feature>
<proteinExistence type="predicted"/>
<feature type="transmembrane region" description="Helical" evidence="7">
    <location>
        <begin position="316"/>
        <end position="333"/>
    </location>
</feature>
<dbReference type="STRING" id="2163413.A0A4P6XLT0"/>
<dbReference type="InterPro" id="IPR038770">
    <property type="entry name" value="Na+/solute_symporter_sf"/>
</dbReference>
<feature type="transmembrane region" description="Helical" evidence="7">
    <location>
        <begin position="377"/>
        <end position="398"/>
    </location>
</feature>
<dbReference type="InterPro" id="IPR050794">
    <property type="entry name" value="CPA2_transporter"/>
</dbReference>
<feature type="transmembrane region" description="Helical" evidence="7">
    <location>
        <begin position="88"/>
        <end position="109"/>
    </location>
</feature>
<feature type="domain" description="Cation/H+ exchanger transmembrane" evidence="8">
    <location>
        <begin position="36"/>
        <end position="427"/>
    </location>
</feature>
<feature type="transmembrane region" description="Helical" evidence="7">
    <location>
        <begin position="121"/>
        <end position="143"/>
    </location>
</feature>
<comment type="subcellular location">
    <subcellularLocation>
        <location evidence="1">Membrane</location>
        <topology evidence="1">Multi-pass membrane protein</topology>
    </subcellularLocation>
</comment>
<evidence type="ECO:0000256" key="1">
    <source>
        <dbReference type="ARBA" id="ARBA00004141"/>
    </source>
</evidence>
<evidence type="ECO:0000256" key="6">
    <source>
        <dbReference type="ARBA" id="ARBA00023136"/>
    </source>
</evidence>
<dbReference type="GO" id="GO:1902600">
    <property type="term" value="P:proton transmembrane transport"/>
    <property type="evidence" value="ECO:0007669"/>
    <property type="project" value="InterPro"/>
</dbReference>
<evidence type="ECO:0000313" key="9">
    <source>
        <dbReference type="EMBL" id="QBM87495.1"/>
    </source>
</evidence>
<feature type="transmembrane region" description="Helical" evidence="7">
    <location>
        <begin position="56"/>
        <end position="76"/>
    </location>
</feature>
<dbReference type="InterPro" id="IPR006153">
    <property type="entry name" value="Cation/H_exchanger_TM"/>
</dbReference>
<evidence type="ECO:0000256" key="4">
    <source>
        <dbReference type="ARBA" id="ARBA00022989"/>
    </source>
</evidence>
<gene>
    <name evidence="9" type="primary">MPUL0B06980</name>
    <name evidence="9" type="ORF">METSCH_B06980</name>
</gene>
<keyword evidence="4 7" id="KW-1133">Transmembrane helix</keyword>
<dbReference type="PANTHER" id="PTHR32468">
    <property type="entry name" value="CATION/H + ANTIPORTER"/>
    <property type="match status" value="1"/>
</dbReference>
<keyword evidence="2" id="KW-0813">Transport</keyword>
<feature type="transmembrane region" description="Helical" evidence="7">
    <location>
        <begin position="155"/>
        <end position="181"/>
    </location>
</feature>
<accession>A0A4P6XLT0</accession>
<feature type="transmembrane region" description="Helical" evidence="7">
    <location>
        <begin position="410"/>
        <end position="430"/>
    </location>
</feature>
<protein>
    <submittedName>
        <fullName evidence="9">Kef-type K+ transport system, membrane component KefB</fullName>
    </submittedName>
</protein>
<evidence type="ECO:0000256" key="2">
    <source>
        <dbReference type="ARBA" id="ARBA00022448"/>
    </source>
</evidence>
<dbReference type="Pfam" id="PF00999">
    <property type="entry name" value="Na_H_Exchanger"/>
    <property type="match status" value="1"/>
</dbReference>
<evidence type="ECO:0000259" key="8">
    <source>
        <dbReference type="Pfam" id="PF00999"/>
    </source>
</evidence>
<keyword evidence="3 7" id="KW-0812">Transmembrane</keyword>
<feature type="transmembrane region" description="Helical" evidence="7">
    <location>
        <begin position="225"/>
        <end position="246"/>
    </location>
</feature>
<dbReference type="GO" id="GO:0015297">
    <property type="term" value="F:antiporter activity"/>
    <property type="evidence" value="ECO:0007669"/>
    <property type="project" value="InterPro"/>
</dbReference>
<evidence type="ECO:0000313" key="10">
    <source>
        <dbReference type="Proteomes" id="UP000292447"/>
    </source>
</evidence>
<dbReference type="AlphaFoldDB" id="A0A4P6XLT0"/>
<feature type="transmembrane region" description="Helical" evidence="7">
    <location>
        <begin position="193"/>
        <end position="213"/>
    </location>
</feature>
<evidence type="ECO:0000256" key="7">
    <source>
        <dbReference type="SAM" id="Phobius"/>
    </source>
</evidence>
<feature type="transmembrane region" description="Helical" evidence="7">
    <location>
        <begin position="24"/>
        <end position="44"/>
    </location>
</feature>
<keyword evidence="6 7" id="KW-0472">Membrane</keyword>
<keyword evidence="10" id="KW-1185">Reference proteome</keyword>
<dbReference type="Proteomes" id="UP000292447">
    <property type="component" value="Chromosome II"/>
</dbReference>